<protein>
    <submittedName>
        <fullName evidence="8">GtrA family protein</fullName>
    </submittedName>
</protein>
<evidence type="ECO:0000313" key="8">
    <source>
        <dbReference type="EMBL" id="WAH37801.1"/>
    </source>
</evidence>
<keyword evidence="5 6" id="KW-0472">Membrane</keyword>
<dbReference type="RefSeq" id="WP_268045325.1">
    <property type="nucleotide sequence ID" value="NZ_CP104064.1"/>
</dbReference>
<sequence>MKPIKRATFQLYTKQAALFCIVGFTNFIVDIAVFFSAYHWLHLNDLAAQAVSYPCGAVNSFFLNRRLTFKKRGPLQRIEMVRFAMLNVLSIVGSLLALYCSDHLLTLGVSNGKLVANGCALCMNFCGSKWWVFRRKPASVIVVAPDDIQQPLVFDPTHKDS</sequence>
<organism evidence="8 9">
    <name type="scientific">Alicyclobacillus dauci</name>
    <dbReference type="NCBI Taxonomy" id="1475485"/>
    <lineage>
        <taxon>Bacteria</taxon>
        <taxon>Bacillati</taxon>
        <taxon>Bacillota</taxon>
        <taxon>Bacilli</taxon>
        <taxon>Bacillales</taxon>
        <taxon>Alicyclobacillaceae</taxon>
        <taxon>Alicyclobacillus</taxon>
    </lineage>
</organism>
<dbReference type="Proteomes" id="UP001164803">
    <property type="component" value="Chromosome"/>
</dbReference>
<evidence type="ECO:0000259" key="7">
    <source>
        <dbReference type="Pfam" id="PF04138"/>
    </source>
</evidence>
<dbReference type="EMBL" id="CP104064">
    <property type="protein sequence ID" value="WAH37801.1"/>
    <property type="molecule type" value="Genomic_DNA"/>
</dbReference>
<evidence type="ECO:0000256" key="5">
    <source>
        <dbReference type="ARBA" id="ARBA00023136"/>
    </source>
</evidence>
<keyword evidence="3 6" id="KW-0812">Transmembrane</keyword>
<reference evidence="8" key="1">
    <citation type="submission" date="2022-08" db="EMBL/GenBank/DDBJ databases">
        <title>Alicyclobacillus dauci DSM2870, complete genome.</title>
        <authorList>
            <person name="Wang Q."/>
            <person name="Cai R."/>
            <person name="Wang Z."/>
        </authorList>
    </citation>
    <scope>NUCLEOTIDE SEQUENCE</scope>
    <source>
        <strain evidence="8">DSM 28700</strain>
    </source>
</reference>
<dbReference type="PANTHER" id="PTHR38459:SF1">
    <property type="entry name" value="PROPHAGE BACTOPRENOL-LINKED GLUCOSE TRANSLOCASE HOMOLOG"/>
    <property type="match status" value="1"/>
</dbReference>
<keyword evidence="9" id="KW-1185">Reference proteome</keyword>
<proteinExistence type="inferred from homology"/>
<comment type="similarity">
    <text evidence="2">Belongs to the GtrA family.</text>
</comment>
<name>A0ABY6Z4L5_9BACL</name>
<dbReference type="InterPro" id="IPR007267">
    <property type="entry name" value="GtrA_DPMS_TM"/>
</dbReference>
<feature type="transmembrane region" description="Helical" evidence="6">
    <location>
        <begin position="46"/>
        <end position="63"/>
    </location>
</feature>
<dbReference type="Pfam" id="PF04138">
    <property type="entry name" value="GtrA_DPMS_TM"/>
    <property type="match status" value="1"/>
</dbReference>
<dbReference type="PANTHER" id="PTHR38459">
    <property type="entry name" value="PROPHAGE BACTOPRENOL-LINKED GLUCOSE TRANSLOCASE HOMOLOG"/>
    <property type="match status" value="1"/>
</dbReference>
<keyword evidence="4 6" id="KW-1133">Transmembrane helix</keyword>
<evidence type="ECO:0000256" key="6">
    <source>
        <dbReference type="SAM" id="Phobius"/>
    </source>
</evidence>
<evidence type="ECO:0000313" key="9">
    <source>
        <dbReference type="Proteomes" id="UP001164803"/>
    </source>
</evidence>
<accession>A0ABY6Z4L5</accession>
<evidence type="ECO:0000256" key="3">
    <source>
        <dbReference type="ARBA" id="ARBA00022692"/>
    </source>
</evidence>
<feature type="transmembrane region" description="Helical" evidence="6">
    <location>
        <begin position="84"/>
        <end position="108"/>
    </location>
</feature>
<dbReference type="InterPro" id="IPR051401">
    <property type="entry name" value="GtrA_CellWall_Glycosyl"/>
</dbReference>
<evidence type="ECO:0000256" key="1">
    <source>
        <dbReference type="ARBA" id="ARBA00004141"/>
    </source>
</evidence>
<evidence type="ECO:0000256" key="2">
    <source>
        <dbReference type="ARBA" id="ARBA00009399"/>
    </source>
</evidence>
<comment type="subcellular location">
    <subcellularLocation>
        <location evidence="1">Membrane</location>
        <topology evidence="1">Multi-pass membrane protein</topology>
    </subcellularLocation>
</comment>
<evidence type="ECO:0000256" key="4">
    <source>
        <dbReference type="ARBA" id="ARBA00022989"/>
    </source>
</evidence>
<feature type="transmembrane region" description="Helical" evidence="6">
    <location>
        <begin position="16"/>
        <end position="40"/>
    </location>
</feature>
<gene>
    <name evidence="8" type="ORF">NZD86_04660</name>
</gene>
<feature type="domain" description="GtrA/DPMS transmembrane" evidence="7">
    <location>
        <begin position="19"/>
        <end position="133"/>
    </location>
</feature>